<dbReference type="AlphaFoldDB" id="A0A093CHG0"/>
<evidence type="ECO:0000313" key="2">
    <source>
        <dbReference type="Proteomes" id="UP000053661"/>
    </source>
</evidence>
<sequence length="246" mass="28779">RDLDRLERWACENLMKFNKAKCKVLHVGRVNPKHKYRLGGEWIESSPEEKDLGVLADEKLNMSWQCALAAQKANHILGCIKRSVASRSREVILPLYSALVRPHLEYCVQLWSPQHKKDMELLERVQRRATKMIQGLEHLCYEDRLRELGLFSLEKRRLRGDLIAAFQYLKGAYRKAGEGLFTRACSDRTRGNEFKLKEGRFRLDIRKKFFTQRVVRQWNRLPRETADAPSLEVFKAKLDEALGNLV</sequence>
<organism evidence="1 2">
    <name type="scientific">Tauraco erythrolophus</name>
    <name type="common">Red-crested turaco</name>
    <dbReference type="NCBI Taxonomy" id="121530"/>
    <lineage>
        <taxon>Eukaryota</taxon>
        <taxon>Metazoa</taxon>
        <taxon>Chordata</taxon>
        <taxon>Craniata</taxon>
        <taxon>Vertebrata</taxon>
        <taxon>Euteleostomi</taxon>
        <taxon>Archelosauria</taxon>
        <taxon>Archosauria</taxon>
        <taxon>Dinosauria</taxon>
        <taxon>Saurischia</taxon>
        <taxon>Theropoda</taxon>
        <taxon>Coelurosauria</taxon>
        <taxon>Aves</taxon>
        <taxon>Neognathae</taxon>
        <taxon>Neoaves</taxon>
        <taxon>Otidimorphae</taxon>
        <taxon>Musophagiformes</taxon>
        <taxon>Musophagidae</taxon>
        <taxon>Tauraco</taxon>
    </lineage>
</organism>
<dbReference type="EMBL" id="KL460513">
    <property type="protein sequence ID" value="KFV12424.1"/>
    <property type="molecule type" value="Genomic_DNA"/>
</dbReference>
<name>A0A093CHG0_TAUER</name>
<reference evidence="1 2" key="1">
    <citation type="submission" date="2014-04" db="EMBL/GenBank/DDBJ databases">
        <title>Genome evolution of avian class.</title>
        <authorList>
            <person name="Zhang G."/>
            <person name="Li C."/>
        </authorList>
    </citation>
    <scope>NUCLEOTIDE SEQUENCE [LARGE SCALE GENOMIC DNA]</scope>
    <source>
        <strain evidence="1">BGI_N340</strain>
    </source>
</reference>
<feature type="non-terminal residue" evidence="1">
    <location>
        <position position="246"/>
    </location>
</feature>
<evidence type="ECO:0000313" key="1">
    <source>
        <dbReference type="EMBL" id="KFV12424.1"/>
    </source>
</evidence>
<accession>A0A093CHG0</accession>
<feature type="non-terminal residue" evidence="1">
    <location>
        <position position="1"/>
    </location>
</feature>
<gene>
    <name evidence="1" type="ORF">N340_03458</name>
</gene>
<proteinExistence type="predicted"/>
<keyword evidence="2" id="KW-1185">Reference proteome</keyword>
<evidence type="ECO:0008006" key="3">
    <source>
        <dbReference type="Google" id="ProtNLM"/>
    </source>
</evidence>
<protein>
    <recommendedName>
        <fullName evidence="3">Reverse transcriptase domain-containing protein</fullName>
    </recommendedName>
</protein>
<dbReference type="PANTHER" id="PTHR33332">
    <property type="entry name" value="REVERSE TRANSCRIPTASE DOMAIN-CONTAINING PROTEIN"/>
    <property type="match status" value="1"/>
</dbReference>
<dbReference type="PRINTS" id="PR01345">
    <property type="entry name" value="CERVTRCPTASE"/>
</dbReference>
<dbReference type="Proteomes" id="UP000053661">
    <property type="component" value="Unassembled WGS sequence"/>
</dbReference>